<dbReference type="GO" id="GO:0016787">
    <property type="term" value="F:hydrolase activity"/>
    <property type="evidence" value="ECO:0007669"/>
    <property type="project" value="UniProtKB-UniRule"/>
</dbReference>
<keyword evidence="2 4" id="KW-0442">Lipid degradation</keyword>
<proteinExistence type="predicted"/>
<gene>
    <name evidence="6" type="ORF">EAX61_08615</name>
</gene>
<dbReference type="InterPro" id="IPR050301">
    <property type="entry name" value="NTE"/>
</dbReference>
<dbReference type="PANTHER" id="PTHR14226">
    <property type="entry name" value="NEUROPATHY TARGET ESTERASE/SWISS CHEESE D.MELANOGASTER"/>
    <property type="match status" value="1"/>
</dbReference>
<dbReference type="InterPro" id="IPR002641">
    <property type="entry name" value="PNPLA_dom"/>
</dbReference>
<dbReference type="InterPro" id="IPR016035">
    <property type="entry name" value="Acyl_Trfase/lysoPLipase"/>
</dbReference>
<dbReference type="RefSeq" id="WP_121917282.1">
    <property type="nucleotide sequence ID" value="NZ_REFV01000007.1"/>
</dbReference>
<organism evidence="6 7">
    <name type="scientific">Dokdonia sinensis</name>
    <dbReference type="NCBI Taxonomy" id="2479847"/>
    <lineage>
        <taxon>Bacteria</taxon>
        <taxon>Pseudomonadati</taxon>
        <taxon>Bacteroidota</taxon>
        <taxon>Flavobacteriia</taxon>
        <taxon>Flavobacteriales</taxon>
        <taxon>Flavobacteriaceae</taxon>
        <taxon>Dokdonia</taxon>
    </lineage>
</organism>
<keyword evidence="3 4" id="KW-0443">Lipid metabolism</keyword>
<dbReference type="AlphaFoldDB" id="A0A3M0G2E8"/>
<evidence type="ECO:0000313" key="7">
    <source>
        <dbReference type="Proteomes" id="UP000281985"/>
    </source>
</evidence>
<keyword evidence="1 4" id="KW-0378">Hydrolase</keyword>
<dbReference type="Proteomes" id="UP000281985">
    <property type="component" value="Unassembled WGS sequence"/>
</dbReference>
<sequence>MIIGLALSGGGAKGIAHAGLIKYLKEKNIKIRAVSGTSSGALVAALFAAGNDAEKIYEFFKTPNLFDVKKYAFGRPGLIRSEVFEAHIKKYILEDSFESLKIPLKITAVNINSTKLKVFSQGELYKPLLASAAFPGLFTPVVIDDETYVDGGVINNFPVDLLDDCDYRIGCYVNQVEKLGSKSLKRSYDVAGRAYAISQYSKDASKFHLADVLVEPQELYHYGLFSFKSLERMMELGYQAATISLKDESTFLK</sequence>
<evidence type="ECO:0000313" key="6">
    <source>
        <dbReference type="EMBL" id="RMB59114.1"/>
    </source>
</evidence>
<dbReference type="PROSITE" id="PS51635">
    <property type="entry name" value="PNPLA"/>
    <property type="match status" value="1"/>
</dbReference>
<dbReference type="SUPFAM" id="SSF52151">
    <property type="entry name" value="FabD/lysophospholipase-like"/>
    <property type="match status" value="1"/>
</dbReference>
<feature type="short sequence motif" description="DGA/G" evidence="4">
    <location>
        <begin position="150"/>
        <end position="152"/>
    </location>
</feature>
<feature type="domain" description="PNPLA" evidence="5">
    <location>
        <begin position="5"/>
        <end position="163"/>
    </location>
</feature>
<evidence type="ECO:0000259" key="5">
    <source>
        <dbReference type="PROSITE" id="PS51635"/>
    </source>
</evidence>
<dbReference type="Gene3D" id="3.40.1090.10">
    <property type="entry name" value="Cytosolic phospholipase A2 catalytic domain"/>
    <property type="match status" value="2"/>
</dbReference>
<dbReference type="Pfam" id="PF01734">
    <property type="entry name" value="Patatin"/>
    <property type="match status" value="1"/>
</dbReference>
<feature type="short sequence motif" description="GXSXG" evidence="4">
    <location>
        <begin position="36"/>
        <end position="40"/>
    </location>
</feature>
<dbReference type="OrthoDB" id="9770965at2"/>
<protein>
    <submittedName>
        <fullName evidence="6">Phospholipase</fullName>
    </submittedName>
</protein>
<dbReference type="PANTHER" id="PTHR14226:SF29">
    <property type="entry name" value="NEUROPATHY TARGET ESTERASE SWS"/>
    <property type="match status" value="1"/>
</dbReference>
<name>A0A3M0G2E8_9FLAO</name>
<evidence type="ECO:0000256" key="4">
    <source>
        <dbReference type="PROSITE-ProRule" id="PRU01161"/>
    </source>
</evidence>
<keyword evidence="7" id="KW-1185">Reference proteome</keyword>
<dbReference type="CDD" id="cd07205">
    <property type="entry name" value="Pat_PNPLA6_PNPLA7_NTE1_like"/>
    <property type="match status" value="1"/>
</dbReference>
<accession>A0A3M0G2E8</accession>
<comment type="caution">
    <text evidence="6">The sequence shown here is derived from an EMBL/GenBank/DDBJ whole genome shotgun (WGS) entry which is preliminary data.</text>
</comment>
<feature type="active site" description="Nucleophile" evidence="4">
    <location>
        <position position="38"/>
    </location>
</feature>
<evidence type="ECO:0000256" key="2">
    <source>
        <dbReference type="ARBA" id="ARBA00022963"/>
    </source>
</evidence>
<evidence type="ECO:0000256" key="1">
    <source>
        <dbReference type="ARBA" id="ARBA00022801"/>
    </source>
</evidence>
<reference evidence="6 7" key="1">
    <citation type="submission" date="2018-10" db="EMBL/GenBank/DDBJ databases">
        <title>Dokdonia luteus sp. nov., isolated from sea water.</title>
        <authorList>
            <person name="Zhou L.Y."/>
            <person name="Du Z.J."/>
        </authorList>
    </citation>
    <scope>NUCLEOTIDE SEQUENCE [LARGE SCALE GENOMIC DNA]</scope>
    <source>
        <strain evidence="6 7">SH27</strain>
    </source>
</reference>
<feature type="active site" description="Proton acceptor" evidence="4">
    <location>
        <position position="150"/>
    </location>
</feature>
<dbReference type="GO" id="GO:0016042">
    <property type="term" value="P:lipid catabolic process"/>
    <property type="evidence" value="ECO:0007669"/>
    <property type="project" value="UniProtKB-UniRule"/>
</dbReference>
<feature type="short sequence motif" description="GXGXXG" evidence="4">
    <location>
        <begin position="9"/>
        <end position="14"/>
    </location>
</feature>
<dbReference type="EMBL" id="REFV01000007">
    <property type="protein sequence ID" value="RMB59114.1"/>
    <property type="molecule type" value="Genomic_DNA"/>
</dbReference>
<evidence type="ECO:0000256" key="3">
    <source>
        <dbReference type="ARBA" id="ARBA00023098"/>
    </source>
</evidence>